<name>A0A6P8ITT7_ACTTE</name>
<gene>
    <name evidence="3 4 5 6" type="primary">LOC116304797</name>
</gene>
<evidence type="ECO:0000313" key="3">
    <source>
        <dbReference type="RefSeq" id="XP_031570444.1"/>
    </source>
</evidence>
<feature type="region of interest" description="Disordered" evidence="1">
    <location>
        <begin position="198"/>
        <end position="222"/>
    </location>
</feature>
<evidence type="ECO:0000256" key="1">
    <source>
        <dbReference type="SAM" id="MobiDB-lite"/>
    </source>
</evidence>
<evidence type="ECO:0000313" key="5">
    <source>
        <dbReference type="RefSeq" id="XP_031570446.1"/>
    </source>
</evidence>
<feature type="compositionally biased region" description="Gly residues" evidence="1">
    <location>
        <begin position="20"/>
        <end position="45"/>
    </location>
</feature>
<feature type="region of interest" description="Disordered" evidence="1">
    <location>
        <begin position="17"/>
        <end position="51"/>
    </location>
</feature>
<keyword evidence="2" id="KW-1185">Reference proteome</keyword>
<reference evidence="3 4" key="1">
    <citation type="submission" date="2025-04" db="UniProtKB">
        <authorList>
            <consortium name="RefSeq"/>
        </authorList>
    </citation>
    <scope>IDENTIFICATION</scope>
    <source>
        <tissue evidence="3 4">Tentacle</tissue>
    </source>
</reference>
<proteinExistence type="predicted"/>
<dbReference type="GeneID" id="116304797"/>
<dbReference type="AlphaFoldDB" id="A0A6P8ITT7"/>
<protein>
    <submittedName>
        <fullName evidence="3 4">Uncharacterized protein LOC116304797</fullName>
    </submittedName>
</protein>
<dbReference type="OrthoDB" id="5984225at2759"/>
<dbReference type="KEGG" id="aten:116304797"/>
<dbReference type="Gene3D" id="1.20.5.320">
    <property type="entry name" value="6-Phosphogluconate Dehydrogenase, domain 3"/>
    <property type="match status" value="1"/>
</dbReference>
<sequence length="310" mass="33129">MLEKNISSLVLQLKLKHGGNDGNDGDNGGNGGNGGSNGGGNGGNGDKAENSTCASSITNELQKLREKQVQLDSSLTKLKKSDRTKNKIIQEMSAKLIGLAVAVNYLSLNDSLIKSKVHNLSNSEVEFRTSLESLKQKDAEVDTSLKRAKDVKAFLNTSVNHLKSLNGQLKIKLDHLNTEFMTKINSINRTINGMPGVAGSPGPPGPQGPRGIPGTPGAGNLSQCQHQQKVFRGFSDAATDYFVNFIEPMDKIVVGASCSTVRGDETNLSTGTNSRGEKVYLCTCRELSSYSRGSGNTKCLIDVWVCPRVT</sequence>
<evidence type="ECO:0000313" key="4">
    <source>
        <dbReference type="RefSeq" id="XP_031570445.1"/>
    </source>
</evidence>
<accession>A0A6P8ITT7</accession>
<dbReference type="RefSeq" id="XP_031570445.1">
    <property type="nucleotide sequence ID" value="XM_031714585.1"/>
</dbReference>
<dbReference type="RefSeq" id="XP_031570444.1">
    <property type="nucleotide sequence ID" value="XM_031714584.1"/>
</dbReference>
<evidence type="ECO:0000313" key="6">
    <source>
        <dbReference type="RefSeq" id="XP_031570447.1"/>
    </source>
</evidence>
<dbReference type="RefSeq" id="XP_031570446.1">
    <property type="nucleotide sequence ID" value="XM_031714586.1"/>
</dbReference>
<dbReference type="Proteomes" id="UP000515163">
    <property type="component" value="Unplaced"/>
</dbReference>
<organism evidence="2 3">
    <name type="scientific">Actinia tenebrosa</name>
    <name type="common">Australian red waratah sea anemone</name>
    <dbReference type="NCBI Taxonomy" id="6105"/>
    <lineage>
        <taxon>Eukaryota</taxon>
        <taxon>Metazoa</taxon>
        <taxon>Cnidaria</taxon>
        <taxon>Anthozoa</taxon>
        <taxon>Hexacorallia</taxon>
        <taxon>Actiniaria</taxon>
        <taxon>Actiniidae</taxon>
        <taxon>Actinia</taxon>
    </lineage>
</organism>
<dbReference type="RefSeq" id="XP_031570447.1">
    <property type="nucleotide sequence ID" value="XM_031714587.1"/>
</dbReference>
<evidence type="ECO:0000313" key="2">
    <source>
        <dbReference type="Proteomes" id="UP000515163"/>
    </source>
</evidence>